<dbReference type="Proteomes" id="UP000469346">
    <property type="component" value="Unassembled WGS sequence"/>
</dbReference>
<name>A0A6N9TR21_DISTH</name>
<accession>A0A6N9TR21</accession>
<keyword evidence="3" id="KW-1185">Reference proteome</keyword>
<feature type="non-terminal residue" evidence="2">
    <location>
        <position position="1"/>
    </location>
</feature>
<comment type="caution">
    <text evidence="2">The sequence shown here is derived from an EMBL/GenBank/DDBJ whole genome shotgun (WGS) entry which is preliminary data.</text>
</comment>
<organism evidence="2 3">
    <name type="scientific">Dissulfurirhabdus thermomarina</name>
    <dbReference type="NCBI Taxonomy" id="1765737"/>
    <lineage>
        <taxon>Bacteria</taxon>
        <taxon>Deltaproteobacteria</taxon>
        <taxon>Dissulfurirhabdaceae</taxon>
        <taxon>Dissulfurirhabdus</taxon>
    </lineage>
</organism>
<protein>
    <submittedName>
        <fullName evidence="2">Calcium-binding protein</fullName>
    </submittedName>
</protein>
<reference evidence="2 3" key="1">
    <citation type="submission" date="2020-02" db="EMBL/GenBank/DDBJ databases">
        <title>Comparative genomics of sulfur disproportionating microorganisms.</title>
        <authorList>
            <person name="Ward L.M."/>
            <person name="Bertran E."/>
            <person name="Johnston D.T."/>
        </authorList>
    </citation>
    <scope>NUCLEOTIDE SEQUENCE [LARGE SCALE GENOMIC DNA]</scope>
    <source>
        <strain evidence="2 3">DSM 100025</strain>
    </source>
</reference>
<proteinExistence type="predicted"/>
<evidence type="ECO:0000313" key="2">
    <source>
        <dbReference type="EMBL" id="NDY43721.1"/>
    </source>
</evidence>
<evidence type="ECO:0000256" key="1">
    <source>
        <dbReference type="SAM" id="MobiDB-lite"/>
    </source>
</evidence>
<dbReference type="AlphaFoldDB" id="A0A6N9TR21"/>
<feature type="compositionally biased region" description="Basic and acidic residues" evidence="1">
    <location>
        <begin position="9"/>
        <end position="20"/>
    </location>
</feature>
<gene>
    <name evidence="2" type="ORF">G3N55_12860</name>
</gene>
<sequence>SVTISRFRKSADDLGIHLEDKDEPDPPGDPGGQSFSSPLVLDLDGDGVTSVSRFDADVHFDLDGDGSCPPGR</sequence>
<feature type="region of interest" description="Disordered" evidence="1">
    <location>
        <begin position="1"/>
        <end position="42"/>
    </location>
</feature>
<dbReference type="EMBL" id="JAAGRR010000328">
    <property type="protein sequence ID" value="NDY43721.1"/>
    <property type="molecule type" value="Genomic_DNA"/>
</dbReference>
<evidence type="ECO:0000313" key="3">
    <source>
        <dbReference type="Proteomes" id="UP000469346"/>
    </source>
</evidence>